<organism evidence="1">
    <name type="scientific">Arundo donax</name>
    <name type="common">Giant reed</name>
    <name type="synonym">Donax arundinaceus</name>
    <dbReference type="NCBI Taxonomy" id="35708"/>
    <lineage>
        <taxon>Eukaryota</taxon>
        <taxon>Viridiplantae</taxon>
        <taxon>Streptophyta</taxon>
        <taxon>Embryophyta</taxon>
        <taxon>Tracheophyta</taxon>
        <taxon>Spermatophyta</taxon>
        <taxon>Magnoliopsida</taxon>
        <taxon>Liliopsida</taxon>
        <taxon>Poales</taxon>
        <taxon>Poaceae</taxon>
        <taxon>PACMAD clade</taxon>
        <taxon>Arundinoideae</taxon>
        <taxon>Arundineae</taxon>
        <taxon>Arundo</taxon>
    </lineage>
</organism>
<reference evidence="1" key="2">
    <citation type="journal article" date="2015" name="Data Brief">
        <title>Shoot transcriptome of the giant reed, Arundo donax.</title>
        <authorList>
            <person name="Barrero R.A."/>
            <person name="Guerrero F.D."/>
            <person name="Moolhuijzen P."/>
            <person name="Goolsby J.A."/>
            <person name="Tidwell J."/>
            <person name="Bellgard S.E."/>
            <person name="Bellgard M.I."/>
        </authorList>
    </citation>
    <scope>NUCLEOTIDE SEQUENCE</scope>
    <source>
        <tissue evidence="1">Shoot tissue taken approximately 20 cm above the soil surface</tissue>
    </source>
</reference>
<dbReference type="AlphaFoldDB" id="A0A0A9A3C8"/>
<evidence type="ECO:0000313" key="1">
    <source>
        <dbReference type="EMBL" id="JAD45586.1"/>
    </source>
</evidence>
<reference evidence="1" key="1">
    <citation type="submission" date="2014-09" db="EMBL/GenBank/DDBJ databases">
        <authorList>
            <person name="Magalhaes I.L.F."/>
            <person name="Oliveira U."/>
            <person name="Santos F.R."/>
            <person name="Vidigal T.H.D.A."/>
            <person name="Brescovit A.D."/>
            <person name="Santos A.J."/>
        </authorList>
    </citation>
    <scope>NUCLEOTIDE SEQUENCE</scope>
    <source>
        <tissue evidence="1">Shoot tissue taken approximately 20 cm above the soil surface</tissue>
    </source>
</reference>
<name>A0A0A9A3C8_ARUDO</name>
<accession>A0A0A9A3C8</accession>
<sequence length="59" mass="6492">MSIFKIDHMMEHPQCLLSKVVNLLLGSSAGVHHPVCIVVLAHTCLHTTILISLLSLWSC</sequence>
<protein>
    <submittedName>
        <fullName evidence="1">Uncharacterized protein</fullName>
    </submittedName>
</protein>
<dbReference type="EMBL" id="GBRH01252309">
    <property type="protein sequence ID" value="JAD45586.1"/>
    <property type="molecule type" value="Transcribed_RNA"/>
</dbReference>
<proteinExistence type="predicted"/>